<dbReference type="SUPFAM" id="SSF46785">
    <property type="entry name" value="Winged helix' DNA-binding domain"/>
    <property type="match status" value="1"/>
</dbReference>
<dbReference type="PANTHER" id="PTHR44846:SF1">
    <property type="entry name" value="MANNOSYL-D-GLYCERATE TRANSPORT_METABOLISM SYSTEM REPRESSOR MNGR-RELATED"/>
    <property type="match status" value="1"/>
</dbReference>
<evidence type="ECO:0000313" key="5">
    <source>
        <dbReference type="EMBL" id="BBE31674.1"/>
    </source>
</evidence>
<dbReference type="Pfam" id="PF07702">
    <property type="entry name" value="UTRA"/>
    <property type="match status" value="1"/>
</dbReference>
<evidence type="ECO:0000256" key="1">
    <source>
        <dbReference type="ARBA" id="ARBA00023015"/>
    </source>
</evidence>
<dbReference type="KEGG" id="ocy:OSSY52_18150"/>
<dbReference type="InterPro" id="IPR050679">
    <property type="entry name" value="Bact_HTH_transcr_reg"/>
</dbReference>
<evidence type="ECO:0000313" key="6">
    <source>
        <dbReference type="Proteomes" id="UP000516361"/>
    </source>
</evidence>
<dbReference type="InterPro" id="IPR036390">
    <property type="entry name" value="WH_DNA-bd_sf"/>
</dbReference>
<protein>
    <submittedName>
        <fullName evidence="5">GntR family transcriptional regulator</fullName>
    </submittedName>
</protein>
<dbReference type="SUPFAM" id="SSF64288">
    <property type="entry name" value="Chorismate lyase-like"/>
    <property type="match status" value="1"/>
</dbReference>
<evidence type="ECO:0000256" key="3">
    <source>
        <dbReference type="ARBA" id="ARBA00023163"/>
    </source>
</evidence>
<keyword evidence="2" id="KW-0238">DNA-binding</keyword>
<keyword evidence="1" id="KW-0805">Transcription regulation</keyword>
<reference evidence="5 6" key="1">
    <citation type="submission" date="2018-06" db="EMBL/GenBank/DDBJ databases">
        <title>Genome sequencing of Oceanotoga sp. sy52.</title>
        <authorList>
            <person name="Mori K."/>
        </authorList>
    </citation>
    <scope>NUCLEOTIDE SEQUENCE [LARGE SCALE GENOMIC DNA]</scope>
    <source>
        <strain evidence="6">sy52</strain>
    </source>
</reference>
<evidence type="ECO:0000256" key="2">
    <source>
        <dbReference type="ARBA" id="ARBA00023125"/>
    </source>
</evidence>
<dbReference type="SMART" id="SM00345">
    <property type="entry name" value="HTH_GNTR"/>
    <property type="match status" value="1"/>
</dbReference>
<dbReference type="CDD" id="cd07377">
    <property type="entry name" value="WHTH_GntR"/>
    <property type="match status" value="1"/>
</dbReference>
<dbReference type="RefSeq" id="WP_190614369.1">
    <property type="nucleotide sequence ID" value="NZ_AP018712.1"/>
</dbReference>
<organism evidence="5 6">
    <name type="scientific">Tepiditoga spiralis</name>
    <dbReference type="NCBI Taxonomy" id="2108365"/>
    <lineage>
        <taxon>Bacteria</taxon>
        <taxon>Thermotogati</taxon>
        <taxon>Thermotogota</taxon>
        <taxon>Thermotogae</taxon>
        <taxon>Petrotogales</taxon>
        <taxon>Petrotogaceae</taxon>
        <taxon>Tepiditoga</taxon>
    </lineage>
</organism>
<dbReference type="InParanoid" id="A0A7G1G8V8"/>
<dbReference type="SMART" id="SM00866">
    <property type="entry name" value="UTRA"/>
    <property type="match status" value="1"/>
</dbReference>
<evidence type="ECO:0000259" key="4">
    <source>
        <dbReference type="PROSITE" id="PS50949"/>
    </source>
</evidence>
<dbReference type="GO" id="GO:0045892">
    <property type="term" value="P:negative regulation of DNA-templated transcription"/>
    <property type="evidence" value="ECO:0007669"/>
    <property type="project" value="TreeGrafter"/>
</dbReference>
<dbReference type="Pfam" id="PF00392">
    <property type="entry name" value="GntR"/>
    <property type="match status" value="1"/>
</dbReference>
<dbReference type="PRINTS" id="PR00035">
    <property type="entry name" value="HTHGNTR"/>
</dbReference>
<dbReference type="InterPro" id="IPR036388">
    <property type="entry name" value="WH-like_DNA-bd_sf"/>
</dbReference>
<accession>A0A7G1G8V8</accession>
<dbReference type="Gene3D" id="3.40.1410.10">
    <property type="entry name" value="Chorismate lyase-like"/>
    <property type="match status" value="1"/>
</dbReference>
<dbReference type="AlphaFoldDB" id="A0A7G1G8V8"/>
<name>A0A7G1G8V8_9BACT</name>
<dbReference type="PANTHER" id="PTHR44846">
    <property type="entry name" value="MANNOSYL-D-GLYCERATE TRANSPORT/METABOLISM SYSTEM REPRESSOR MNGR-RELATED"/>
    <property type="match status" value="1"/>
</dbReference>
<dbReference type="EMBL" id="AP018712">
    <property type="protein sequence ID" value="BBE31674.1"/>
    <property type="molecule type" value="Genomic_DNA"/>
</dbReference>
<keyword evidence="3" id="KW-0804">Transcription</keyword>
<dbReference type="InterPro" id="IPR011663">
    <property type="entry name" value="UTRA"/>
</dbReference>
<feature type="domain" description="HTH gntR-type" evidence="4">
    <location>
        <begin position="4"/>
        <end position="72"/>
    </location>
</feature>
<gene>
    <name evidence="5" type="ORF">OSSY52_18150</name>
</gene>
<dbReference type="Gene3D" id="1.10.10.10">
    <property type="entry name" value="Winged helix-like DNA-binding domain superfamily/Winged helix DNA-binding domain"/>
    <property type="match status" value="1"/>
</dbReference>
<dbReference type="InterPro" id="IPR028978">
    <property type="entry name" value="Chorismate_lyase_/UTRA_dom_sf"/>
</dbReference>
<proteinExistence type="predicted"/>
<dbReference type="GO" id="GO:0003677">
    <property type="term" value="F:DNA binding"/>
    <property type="evidence" value="ECO:0007669"/>
    <property type="project" value="UniProtKB-KW"/>
</dbReference>
<dbReference type="InterPro" id="IPR000524">
    <property type="entry name" value="Tscrpt_reg_HTH_GntR"/>
</dbReference>
<keyword evidence="6" id="KW-1185">Reference proteome</keyword>
<dbReference type="Proteomes" id="UP000516361">
    <property type="component" value="Chromosome"/>
</dbReference>
<dbReference type="GO" id="GO:0003700">
    <property type="term" value="F:DNA-binding transcription factor activity"/>
    <property type="evidence" value="ECO:0007669"/>
    <property type="project" value="InterPro"/>
</dbReference>
<dbReference type="FunFam" id="1.10.10.10:FF:000079">
    <property type="entry name" value="GntR family transcriptional regulator"/>
    <property type="match status" value="1"/>
</dbReference>
<dbReference type="PROSITE" id="PS50949">
    <property type="entry name" value="HTH_GNTR"/>
    <property type="match status" value="1"/>
</dbReference>
<sequence>MTKDPLYLSVYKKIKSDLINNKYKKGDKIPKELELCETYNVSRLTVRRALDELVREGLLKRVKGTGTFFNGFKTEEVLTRLSSFTDESIKNGFSSKSIVLENTLITIPEELIPVFNLPINSKILKLKRIRYRNEEPYAIETAYLNLAADIRLLNILDEDMNKKSLYSILINEYKLSLKYAEETIEVTQLSLEESKYLEQKKNSPAALRRQITKLDNGICIEYVVAVYRADKYKFKVVKNF</sequence>